<organism evidence="1 2">
    <name type="scientific">Meloidogyne enterolobii</name>
    <name type="common">Root-knot nematode worm</name>
    <name type="synonym">Meloidogyne mayaguensis</name>
    <dbReference type="NCBI Taxonomy" id="390850"/>
    <lineage>
        <taxon>Eukaryota</taxon>
        <taxon>Metazoa</taxon>
        <taxon>Ecdysozoa</taxon>
        <taxon>Nematoda</taxon>
        <taxon>Chromadorea</taxon>
        <taxon>Rhabditida</taxon>
        <taxon>Tylenchina</taxon>
        <taxon>Tylenchomorpha</taxon>
        <taxon>Tylenchoidea</taxon>
        <taxon>Meloidogynidae</taxon>
        <taxon>Meloidogyninae</taxon>
        <taxon>Meloidogyne</taxon>
    </lineage>
</organism>
<gene>
    <name evidence="1" type="ORF">MENT_LOCUS16463</name>
</gene>
<dbReference type="Proteomes" id="UP000580250">
    <property type="component" value="Unassembled WGS sequence"/>
</dbReference>
<comment type="caution">
    <text evidence="1">The sequence shown here is derived from an EMBL/GenBank/DDBJ whole genome shotgun (WGS) entry which is preliminary data.</text>
</comment>
<protein>
    <submittedName>
        <fullName evidence="1">Uncharacterized protein</fullName>
    </submittedName>
</protein>
<evidence type="ECO:0000313" key="2">
    <source>
        <dbReference type="Proteomes" id="UP000580250"/>
    </source>
</evidence>
<sequence length="74" mass="8745">MIENCYVLFENLDCFVVYTNIFFYKSLLEGNNRKFKYIKIFLSKIIVEEKGLKEKVIIIFGRKGTRGKSLTLNL</sequence>
<dbReference type="AlphaFoldDB" id="A0A6V7UT55"/>
<dbReference type="EMBL" id="CAJEWN010000102">
    <property type="protein sequence ID" value="CAD2164238.1"/>
    <property type="molecule type" value="Genomic_DNA"/>
</dbReference>
<reference evidence="1 2" key="1">
    <citation type="submission" date="2020-08" db="EMBL/GenBank/DDBJ databases">
        <authorList>
            <person name="Koutsovoulos G."/>
            <person name="Danchin GJ E."/>
        </authorList>
    </citation>
    <scope>NUCLEOTIDE SEQUENCE [LARGE SCALE GENOMIC DNA]</scope>
</reference>
<proteinExistence type="predicted"/>
<accession>A0A6V7UT55</accession>
<evidence type="ECO:0000313" key="1">
    <source>
        <dbReference type="EMBL" id="CAD2164238.1"/>
    </source>
</evidence>
<name>A0A6V7UT55_MELEN</name>